<dbReference type="GO" id="GO:0070897">
    <property type="term" value="P:transcription preinitiation complex assembly"/>
    <property type="evidence" value="ECO:0007669"/>
    <property type="project" value="InterPro"/>
</dbReference>
<feature type="compositionally biased region" description="Basic residues" evidence="10">
    <location>
        <begin position="352"/>
        <end position="361"/>
    </location>
</feature>
<feature type="compositionally biased region" description="Low complexity" evidence="10">
    <location>
        <begin position="450"/>
        <end position="464"/>
    </location>
</feature>
<dbReference type="SMART" id="SM00385">
    <property type="entry name" value="CYCLIN"/>
    <property type="match status" value="2"/>
</dbReference>
<keyword evidence="7" id="KW-0010">Activator</keyword>
<dbReference type="FunFam" id="1.10.472.10:FF:000002">
    <property type="entry name" value="Transcription factor IIIB 90 kDa subunit"/>
    <property type="match status" value="1"/>
</dbReference>
<evidence type="ECO:0000256" key="10">
    <source>
        <dbReference type="SAM" id="MobiDB-lite"/>
    </source>
</evidence>
<dbReference type="PANTHER" id="PTHR11618">
    <property type="entry name" value="TRANSCRIPTION INITIATION FACTOR IIB-RELATED"/>
    <property type="match status" value="1"/>
</dbReference>
<dbReference type="Proteomes" id="UP001161017">
    <property type="component" value="Unassembled WGS sequence"/>
</dbReference>
<evidence type="ECO:0000256" key="5">
    <source>
        <dbReference type="ARBA" id="ARBA00022833"/>
    </source>
</evidence>
<dbReference type="GO" id="GO:0000126">
    <property type="term" value="C:transcription factor TFIIIB complex"/>
    <property type="evidence" value="ECO:0007669"/>
    <property type="project" value="TreeGrafter"/>
</dbReference>
<name>A0AA43QWN8_9LECA</name>
<comment type="subcellular location">
    <subcellularLocation>
        <location evidence="1">Nucleus</location>
    </subcellularLocation>
</comment>
<feature type="compositionally biased region" description="Basic and acidic residues" evidence="10">
    <location>
        <begin position="327"/>
        <end position="339"/>
    </location>
</feature>
<evidence type="ECO:0000256" key="4">
    <source>
        <dbReference type="ARBA" id="ARBA00022771"/>
    </source>
</evidence>
<protein>
    <submittedName>
        <fullName evidence="12">Transcription factor TFIIIB subunit brf1</fullName>
    </submittedName>
</protein>
<accession>A0AA43QWN8</accession>
<evidence type="ECO:0000256" key="3">
    <source>
        <dbReference type="ARBA" id="ARBA00022723"/>
    </source>
</evidence>
<keyword evidence="13" id="KW-1185">Reference proteome</keyword>
<keyword evidence="3" id="KW-0479">Metal-binding</keyword>
<feature type="compositionally biased region" description="Basic residues" evidence="10">
    <location>
        <begin position="465"/>
        <end position="475"/>
    </location>
</feature>
<feature type="compositionally biased region" description="Basic residues" evidence="10">
    <location>
        <begin position="407"/>
        <end position="416"/>
    </location>
</feature>
<dbReference type="PANTHER" id="PTHR11618:SF4">
    <property type="entry name" value="TRANSCRIPTION FACTOR IIIB 90 KDA SUBUNIT"/>
    <property type="match status" value="1"/>
</dbReference>
<dbReference type="EMBL" id="JAPUFD010000018">
    <property type="protein sequence ID" value="MDI1492308.1"/>
    <property type="molecule type" value="Genomic_DNA"/>
</dbReference>
<dbReference type="Pfam" id="PF07741">
    <property type="entry name" value="BRF1"/>
    <property type="match status" value="1"/>
</dbReference>
<dbReference type="AlphaFoldDB" id="A0AA43QWN8"/>
<evidence type="ECO:0000313" key="13">
    <source>
        <dbReference type="Proteomes" id="UP001161017"/>
    </source>
</evidence>
<evidence type="ECO:0000256" key="7">
    <source>
        <dbReference type="ARBA" id="ARBA00023159"/>
    </source>
</evidence>
<feature type="compositionally biased region" description="Pro residues" evidence="10">
    <location>
        <begin position="417"/>
        <end position="431"/>
    </location>
</feature>
<evidence type="ECO:0000256" key="8">
    <source>
        <dbReference type="ARBA" id="ARBA00023163"/>
    </source>
</evidence>
<feature type="domain" description="Cyclin-like" evidence="11">
    <location>
        <begin position="226"/>
        <end position="310"/>
    </location>
</feature>
<feature type="compositionally biased region" description="Polar residues" evidence="10">
    <location>
        <begin position="377"/>
        <end position="399"/>
    </location>
</feature>
<dbReference type="GO" id="GO:0005634">
    <property type="term" value="C:nucleus"/>
    <property type="evidence" value="ECO:0007669"/>
    <property type="project" value="UniProtKB-SubCell"/>
</dbReference>
<dbReference type="InterPro" id="IPR013150">
    <property type="entry name" value="TFIIB_cyclin"/>
</dbReference>
<organism evidence="12 13">
    <name type="scientific">Ramalina farinacea</name>
    <dbReference type="NCBI Taxonomy" id="258253"/>
    <lineage>
        <taxon>Eukaryota</taxon>
        <taxon>Fungi</taxon>
        <taxon>Dikarya</taxon>
        <taxon>Ascomycota</taxon>
        <taxon>Pezizomycotina</taxon>
        <taxon>Lecanoromycetes</taxon>
        <taxon>OSLEUM clade</taxon>
        <taxon>Lecanoromycetidae</taxon>
        <taxon>Lecanorales</taxon>
        <taxon>Lecanorineae</taxon>
        <taxon>Ramalinaceae</taxon>
        <taxon>Ramalina</taxon>
    </lineage>
</organism>
<comment type="similarity">
    <text evidence="2">Belongs to the TFIIB family.</text>
</comment>
<dbReference type="GO" id="GO:0017025">
    <property type="term" value="F:TBP-class protein binding"/>
    <property type="evidence" value="ECO:0007669"/>
    <property type="project" value="InterPro"/>
</dbReference>
<feature type="region of interest" description="Disordered" evidence="10">
    <location>
        <begin position="1"/>
        <end position="31"/>
    </location>
</feature>
<keyword evidence="5" id="KW-0862">Zinc</keyword>
<dbReference type="InterPro" id="IPR013763">
    <property type="entry name" value="Cyclin-like_dom"/>
</dbReference>
<dbReference type="GO" id="GO:0097550">
    <property type="term" value="C:transcription preinitiation complex"/>
    <property type="evidence" value="ECO:0007669"/>
    <property type="project" value="TreeGrafter"/>
</dbReference>
<proteinExistence type="inferred from homology"/>
<reference evidence="12" key="1">
    <citation type="journal article" date="2023" name="Genome Biol. Evol.">
        <title>First Whole Genome Sequence and Flow Cytometry Genome Size Data for the Lichen-Forming Fungus Ramalina farinacea (Ascomycota).</title>
        <authorList>
            <person name="Llewellyn T."/>
            <person name="Mian S."/>
            <person name="Hill R."/>
            <person name="Leitch I.J."/>
            <person name="Gaya E."/>
        </authorList>
    </citation>
    <scope>NUCLEOTIDE SEQUENCE</scope>
    <source>
        <strain evidence="12">LIQ254RAFAR</strain>
    </source>
</reference>
<evidence type="ECO:0000256" key="1">
    <source>
        <dbReference type="ARBA" id="ARBA00004123"/>
    </source>
</evidence>
<keyword evidence="9" id="KW-0539">Nucleus</keyword>
<dbReference type="CDD" id="cd20554">
    <property type="entry name" value="CYCLIN_TFIIIB90_rpt2"/>
    <property type="match status" value="1"/>
</dbReference>
<feature type="compositionally biased region" description="Acidic residues" evidence="10">
    <location>
        <begin position="745"/>
        <end position="778"/>
    </location>
</feature>
<gene>
    <name evidence="12" type="primary">BRF1</name>
    <name evidence="12" type="ORF">OHK93_003521</name>
</gene>
<feature type="domain" description="Cyclin-like" evidence="11">
    <location>
        <begin position="123"/>
        <end position="208"/>
    </location>
</feature>
<dbReference type="Pfam" id="PF00382">
    <property type="entry name" value="TFIIB"/>
    <property type="match status" value="2"/>
</dbReference>
<dbReference type="InterPro" id="IPR036915">
    <property type="entry name" value="Cyclin-like_sf"/>
</dbReference>
<dbReference type="InterPro" id="IPR011665">
    <property type="entry name" value="BRF1_TBP-bd_dom"/>
</dbReference>
<evidence type="ECO:0000256" key="2">
    <source>
        <dbReference type="ARBA" id="ARBA00010857"/>
    </source>
</evidence>
<evidence type="ECO:0000313" key="12">
    <source>
        <dbReference type="EMBL" id="MDI1492308.1"/>
    </source>
</evidence>
<evidence type="ECO:0000256" key="6">
    <source>
        <dbReference type="ARBA" id="ARBA00023015"/>
    </source>
</evidence>
<dbReference type="Gene3D" id="1.20.5.650">
    <property type="entry name" value="Single helix bin"/>
    <property type="match status" value="1"/>
</dbReference>
<keyword evidence="6" id="KW-0805">Transcription regulation</keyword>
<feature type="region of interest" description="Disordered" evidence="10">
    <location>
        <begin position="327"/>
        <end position="542"/>
    </location>
</feature>
<evidence type="ECO:0000259" key="11">
    <source>
        <dbReference type="SMART" id="SM00385"/>
    </source>
</evidence>
<keyword evidence="8" id="KW-0804">Transcription</keyword>
<dbReference type="Gene3D" id="1.10.472.10">
    <property type="entry name" value="Cyclin-like"/>
    <property type="match status" value="2"/>
</dbReference>
<dbReference type="GO" id="GO:0000995">
    <property type="term" value="F:RNA polymerase III general transcription initiation factor activity"/>
    <property type="evidence" value="ECO:0007669"/>
    <property type="project" value="TreeGrafter"/>
</dbReference>
<evidence type="ECO:0000256" key="9">
    <source>
        <dbReference type="ARBA" id="ARBA00023242"/>
    </source>
</evidence>
<sequence>MSMTPRASPLPQGQRPGRLDSLKNPIARPLPKSLQPTVTKCINPDCDSPDKLIIEDSKLICEACGTVAEDRPNLVNDLMFVLEAGRHIRLGTQVGADASHGRLAGGIREQSDSFNNTIQQGRMHIRNITSALHMREALRSAGEQVFRLAAANNFIQGRRLKGVAAVALYIACRSQAKEEPNQFMLIDFADVLEINVFQLGSMYTALLEQLRMNGNGYVIQPINPEHLIDRFAGKLDFGRERMKVQNDAVRIVQRMKRDWMTYGRRPAGICGAALILAARMNNFRRTPREMVYVVKVNEVTILKRLDEFKVTDVASLTVDRFRERIEREENRTSRAHTPDDGNDPPAFYNKDKPKKKRKRKQKEVNFDDDGDDLGDQPTPSRDITQTPEAAPSEQTQALQKSKTAKGASKKKDKRKMPPPPIPLDPNLPQTPEPSISTGQGGSDSEDSDLPSTAAPSTQASSTGPRTKRQRGRPRGKSQPLNPDDERDIATALADPFNVEAENLQTVIESANIEDTADNRTPPPAAQQAAESTPQSRIDVPMTQDIADDEFEDDPEVRNCLLGPEEVELKTRIWTQHNADWIRAQAAKRLKHEMAVANGTYKPRKTRIRRRQRIGDLTQYAAEMGEGWEERLESGQGIADSAEASVKMMLAKRGYSSKMNFDILKDVYTPSVSSSSRRTSIAGAGSPGSGLEPSSPVPATATSGGETGQSPQGATKPASPESGEVVAQQKEFDGLTSVMEKKMDEHDEEEEDDDEEDDEEEDEEDVAAGRDDDDDDDVYEAAGDISD</sequence>
<feature type="compositionally biased region" description="Low complexity" evidence="10">
    <location>
        <begin position="670"/>
        <end position="697"/>
    </location>
</feature>
<feature type="compositionally biased region" description="Polar residues" evidence="10">
    <location>
        <begin position="699"/>
        <end position="712"/>
    </location>
</feature>
<dbReference type="SUPFAM" id="SSF47954">
    <property type="entry name" value="Cyclin-like"/>
    <property type="match status" value="2"/>
</dbReference>
<dbReference type="GO" id="GO:0001006">
    <property type="term" value="F:RNA polymerase III type 3 promoter sequence-specific DNA binding"/>
    <property type="evidence" value="ECO:0007669"/>
    <property type="project" value="TreeGrafter"/>
</dbReference>
<comment type="caution">
    <text evidence="12">The sequence shown here is derived from an EMBL/GenBank/DDBJ whole genome shotgun (WGS) entry which is preliminary data.</text>
</comment>
<dbReference type="InterPro" id="IPR000812">
    <property type="entry name" value="TFIIB"/>
</dbReference>
<dbReference type="GO" id="GO:0008270">
    <property type="term" value="F:zinc ion binding"/>
    <property type="evidence" value="ECO:0007669"/>
    <property type="project" value="UniProtKB-KW"/>
</dbReference>
<keyword evidence="4" id="KW-0863">Zinc-finger</keyword>
<feature type="region of interest" description="Disordered" evidence="10">
    <location>
        <begin position="669"/>
        <end position="786"/>
    </location>
</feature>